<reference evidence="1" key="1">
    <citation type="journal article" date="2023" name="Mol. Phylogenet. Evol.">
        <title>Genome-scale phylogeny and comparative genomics of the fungal order Sordariales.</title>
        <authorList>
            <person name="Hensen N."/>
            <person name="Bonometti L."/>
            <person name="Westerberg I."/>
            <person name="Brannstrom I.O."/>
            <person name="Guillou S."/>
            <person name="Cros-Aarteil S."/>
            <person name="Calhoun S."/>
            <person name="Haridas S."/>
            <person name="Kuo A."/>
            <person name="Mondo S."/>
            <person name="Pangilinan J."/>
            <person name="Riley R."/>
            <person name="LaButti K."/>
            <person name="Andreopoulos B."/>
            <person name="Lipzen A."/>
            <person name="Chen C."/>
            <person name="Yan M."/>
            <person name="Daum C."/>
            <person name="Ng V."/>
            <person name="Clum A."/>
            <person name="Steindorff A."/>
            <person name="Ohm R.A."/>
            <person name="Martin F."/>
            <person name="Silar P."/>
            <person name="Natvig D.O."/>
            <person name="Lalanne C."/>
            <person name="Gautier V."/>
            <person name="Ament-Velasquez S.L."/>
            <person name="Kruys A."/>
            <person name="Hutchinson M.I."/>
            <person name="Powell A.J."/>
            <person name="Barry K."/>
            <person name="Miller A.N."/>
            <person name="Grigoriev I.V."/>
            <person name="Debuchy R."/>
            <person name="Gladieux P."/>
            <person name="Hiltunen Thoren M."/>
            <person name="Johannesson H."/>
        </authorList>
    </citation>
    <scope>NUCLEOTIDE SEQUENCE</scope>
    <source>
        <strain evidence="1">CBS 103.79</strain>
    </source>
</reference>
<evidence type="ECO:0000313" key="2">
    <source>
        <dbReference type="Proteomes" id="UP001303889"/>
    </source>
</evidence>
<dbReference type="EMBL" id="MU855524">
    <property type="protein sequence ID" value="KAK3902227.1"/>
    <property type="molecule type" value="Genomic_DNA"/>
</dbReference>
<name>A0AAN6MJV5_9PEZI</name>
<reference evidence="1" key="2">
    <citation type="submission" date="2023-05" db="EMBL/GenBank/DDBJ databases">
        <authorList>
            <consortium name="Lawrence Berkeley National Laboratory"/>
            <person name="Steindorff A."/>
            <person name="Hensen N."/>
            <person name="Bonometti L."/>
            <person name="Westerberg I."/>
            <person name="Brannstrom I.O."/>
            <person name="Guillou S."/>
            <person name="Cros-Aarteil S."/>
            <person name="Calhoun S."/>
            <person name="Haridas S."/>
            <person name="Kuo A."/>
            <person name="Mondo S."/>
            <person name="Pangilinan J."/>
            <person name="Riley R."/>
            <person name="Labutti K."/>
            <person name="Andreopoulos B."/>
            <person name="Lipzen A."/>
            <person name="Chen C."/>
            <person name="Yanf M."/>
            <person name="Daum C."/>
            <person name="Ng V."/>
            <person name="Clum A."/>
            <person name="Ohm R."/>
            <person name="Martin F."/>
            <person name="Silar P."/>
            <person name="Natvig D."/>
            <person name="Lalanne C."/>
            <person name="Gautier V."/>
            <person name="Ament-Velasquez S.L."/>
            <person name="Kruys A."/>
            <person name="Hutchinson M.I."/>
            <person name="Powell A.J."/>
            <person name="Barry K."/>
            <person name="Miller A.N."/>
            <person name="Grigoriev I.V."/>
            <person name="Debuchy R."/>
            <person name="Gladieux P."/>
            <person name="Thoren M.H."/>
            <person name="Johannesson H."/>
        </authorList>
    </citation>
    <scope>NUCLEOTIDE SEQUENCE</scope>
    <source>
        <strain evidence="1">CBS 103.79</strain>
    </source>
</reference>
<dbReference type="Proteomes" id="UP001303889">
    <property type="component" value="Unassembled WGS sequence"/>
</dbReference>
<organism evidence="1 2">
    <name type="scientific">Staphylotrichum tortipilum</name>
    <dbReference type="NCBI Taxonomy" id="2831512"/>
    <lineage>
        <taxon>Eukaryota</taxon>
        <taxon>Fungi</taxon>
        <taxon>Dikarya</taxon>
        <taxon>Ascomycota</taxon>
        <taxon>Pezizomycotina</taxon>
        <taxon>Sordariomycetes</taxon>
        <taxon>Sordariomycetidae</taxon>
        <taxon>Sordariales</taxon>
        <taxon>Chaetomiaceae</taxon>
        <taxon>Staphylotrichum</taxon>
    </lineage>
</organism>
<dbReference type="SUPFAM" id="SSF52047">
    <property type="entry name" value="RNI-like"/>
    <property type="match status" value="1"/>
</dbReference>
<gene>
    <name evidence="1" type="ORF">C8A05DRAFT_34093</name>
</gene>
<keyword evidence="2" id="KW-1185">Reference proteome</keyword>
<comment type="caution">
    <text evidence="1">The sequence shown here is derived from an EMBL/GenBank/DDBJ whole genome shotgun (WGS) entry which is preliminary data.</text>
</comment>
<proteinExistence type="predicted"/>
<sequence>MDERSAVERFAANAVVLRVLAEQIRAPRHLRDLCLVSRFFHSEFIVYLYRELDTPIERLRPANPHVVHTRSLVARSCAERRDNDHDAFNEVAQGWILKMPLLETFFWPDPYDLRKPTMELLRKSCPRIKGIHLDYLNTDGLAALYFPRPGPIMRTWHHNLSAFKNLESLTLNHLGGSLPAWRAHLAQVLMDSPNLKALDLSLSGMTIRQMYPGPEYDLRWFDRLCDDYGTRGGVPLKLRSLRCGHAVFPLSHSSLTRLVDLAHLEEVDICNKNVNWGGRTIEQIYRSRHSRSGITFESFGPRHCPRLRRFSAHRYGEDVYEYLRAVAAEPAFARQLAVCIAGMGSRSTGDSAVFFKASPKHPGFPLRPRMVEVELNREKIEWFAHCDATGTPAKTIFDVIANSNGTNLEGLTLQMHNEQWSARFLELPSLEPALRRMSRLKQLAYNPFVASRQALGRAAQAGVPREIVLGAAHRFATAAPALEYVGMYRQFWRVKRHDNGYVEMVELQRSEWRAVELFYQSCWNLHRFPNWGVPDSVDWPNLYQAFE</sequence>
<evidence type="ECO:0000313" key="1">
    <source>
        <dbReference type="EMBL" id="KAK3902227.1"/>
    </source>
</evidence>
<accession>A0AAN6MJV5</accession>
<protein>
    <submittedName>
        <fullName evidence="1">Uncharacterized protein</fullName>
    </submittedName>
</protein>
<dbReference type="AlphaFoldDB" id="A0AAN6MJV5"/>